<dbReference type="InterPro" id="IPR050235">
    <property type="entry name" value="CK1_Ser-Thr_kinase"/>
</dbReference>
<dbReference type="EMBL" id="KN819401">
    <property type="protein sequence ID" value="KIJ10612.1"/>
    <property type="molecule type" value="Genomic_DNA"/>
</dbReference>
<dbReference type="OrthoDB" id="2640723at2759"/>
<reference evidence="3" key="2">
    <citation type="submission" date="2015-01" db="EMBL/GenBank/DDBJ databases">
        <title>Evolutionary Origins and Diversification of the Mycorrhizal Mutualists.</title>
        <authorList>
            <consortium name="DOE Joint Genome Institute"/>
            <consortium name="Mycorrhizal Genomics Consortium"/>
            <person name="Kohler A."/>
            <person name="Kuo A."/>
            <person name="Nagy L.G."/>
            <person name="Floudas D."/>
            <person name="Copeland A."/>
            <person name="Barry K.W."/>
            <person name="Cichocki N."/>
            <person name="Veneault-Fourrey C."/>
            <person name="LaButti K."/>
            <person name="Lindquist E.A."/>
            <person name="Lipzen A."/>
            <person name="Lundell T."/>
            <person name="Morin E."/>
            <person name="Murat C."/>
            <person name="Riley R."/>
            <person name="Ohm R."/>
            <person name="Sun H."/>
            <person name="Tunlid A."/>
            <person name="Henrissat B."/>
            <person name="Grigoriev I.V."/>
            <person name="Hibbett D.S."/>
            <person name="Martin F."/>
        </authorList>
    </citation>
    <scope>NUCLEOTIDE SEQUENCE [LARGE SCALE GENOMIC DNA]</scope>
    <source>
        <strain evidence="3">ATCC 200175</strain>
    </source>
</reference>
<dbReference type="PANTHER" id="PTHR11909">
    <property type="entry name" value="CASEIN KINASE-RELATED"/>
    <property type="match status" value="1"/>
</dbReference>
<dbReference type="GO" id="GO:0005524">
    <property type="term" value="F:ATP binding"/>
    <property type="evidence" value="ECO:0007669"/>
    <property type="project" value="InterPro"/>
</dbReference>
<dbReference type="Gene3D" id="1.10.510.10">
    <property type="entry name" value="Transferase(Phosphotransferase) domain 1"/>
    <property type="match status" value="1"/>
</dbReference>
<proteinExistence type="predicted"/>
<dbReference type="InterPro" id="IPR000719">
    <property type="entry name" value="Prot_kinase_dom"/>
</dbReference>
<protein>
    <recommendedName>
        <fullName evidence="1">Protein kinase domain-containing protein</fullName>
    </recommendedName>
</protein>
<sequence length="104" mass="11858">LCGLPGIPGVIWSGTEFEQDVMIFEDLDPTLDDVFKSTGQRLSMNTIVFLEEHLMTFLQHIHSHSYIYLNIRPQNILVGPVLPGQQTNKLCLLNFTLAQLYRDP</sequence>
<dbReference type="SUPFAM" id="SSF56112">
    <property type="entry name" value="Protein kinase-like (PK-like)"/>
    <property type="match status" value="1"/>
</dbReference>
<dbReference type="PROSITE" id="PS50011">
    <property type="entry name" value="PROTEIN_KINASE_DOM"/>
    <property type="match status" value="1"/>
</dbReference>
<evidence type="ECO:0000313" key="2">
    <source>
        <dbReference type="EMBL" id="KIJ10612.1"/>
    </source>
</evidence>
<evidence type="ECO:0000313" key="3">
    <source>
        <dbReference type="Proteomes" id="UP000053647"/>
    </source>
</evidence>
<gene>
    <name evidence="2" type="ORF">PAXINDRAFT_85757</name>
</gene>
<dbReference type="GO" id="GO:0004672">
    <property type="term" value="F:protein kinase activity"/>
    <property type="evidence" value="ECO:0007669"/>
    <property type="project" value="InterPro"/>
</dbReference>
<name>A0A0C9TS33_PAXIN</name>
<dbReference type="Proteomes" id="UP000053647">
    <property type="component" value="Unassembled WGS sequence"/>
</dbReference>
<keyword evidence="3" id="KW-1185">Reference proteome</keyword>
<evidence type="ECO:0000259" key="1">
    <source>
        <dbReference type="PROSITE" id="PS50011"/>
    </source>
</evidence>
<organism evidence="2 3">
    <name type="scientific">Paxillus involutus ATCC 200175</name>
    <dbReference type="NCBI Taxonomy" id="664439"/>
    <lineage>
        <taxon>Eukaryota</taxon>
        <taxon>Fungi</taxon>
        <taxon>Dikarya</taxon>
        <taxon>Basidiomycota</taxon>
        <taxon>Agaricomycotina</taxon>
        <taxon>Agaricomycetes</taxon>
        <taxon>Agaricomycetidae</taxon>
        <taxon>Boletales</taxon>
        <taxon>Paxilineae</taxon>
        <taxon>Paxillaceae</taxon>
        <taxon>Paxillus</taxon>
    </lineage>
</organism>
<dbReference type="AlphaFoldDB" id="A0A0C9TS33"/>
<dbReference type="HOGENOM" id="CLU_155002_0_0_1"/>
<accession>A0A0C9TS33</accession>
<dbReference type="InterPro" id="IPR011009">
    <property type="entry name" value="Kinase-like_dom_sf"/>
</dbReference>
<feature type="domain" description="Protein kinase" evidence="1">
    <location>
        <begin position="1"/>
        <end position="104"/>
    </location>
</feature>
<reference evidence="2 3" key="1">
    <citation type="submission" date="2014-06" db="EMBL/GenBank/DDBJ databases">
        <authorList>
            <consortium name="DOE Joint Genome Institute"/>
            <person name="Kuo A."/>
            <person name="Kohler A."/>
            <person name="Nagy L.G."/>
            <person name="Floudas D."/>
            <person name="Copeland A."/>
            <person name="Barry K.W."/>
            <person name="Cichocki N."/>
            <person name="Veneault-Fourrey C."/>
            <person name="LaButti K."/>
            <person name="Lindquist E.A."/>
            <person name="Lipzen A."/>
            <person name="Lundell T."/>
            <person name="Morin E."/>
            <person name="Murat C."/>
            <person name="Sun H."/>
            <person name="Tunlid A."/>
            <person name="Henrissat B."/>
            <person name="Grigoriev I.V."/>
            <person name="Hibbett D.S."/>
            <person name="Martin F."/>
            <person name="Nordberg H.P."/>
            <person name="Cantor M.N."/>
            <person name="Hua S.X."/>
        </authorList>
    </citation>
    <scope>NUCLEOTIDE SEQUENCE [LARGE SCALE GENOMIC DNA]</scope>
    <source>
        <strain evidence="2 3">ATCC 200175</strain>
    </source>
</reference>
<feature type="non-terminal residue" evidence="2">
    <location>
        <position position="104"/>
    </location>
</feature>